<gene>
    <name evidence="11" type="ORF">DFL_007517</name>
</gene>
<dbReference type="OrthoDB" id="5431405at2759"/>
<reference evidence="11 12" key="1">
    <citation type="submission" date="2019-01" db="EMBL/GenBank/DDBJ databases">
        <title>Intercellular communication is required for trap formation in the nematode-trapping fungus Duddingtonia flagrans.</title>
        <authorList>
            <person name="Youssar L."/>
            <person name="Wernet V."/>
            <person name="Hensel N."/>
            <person name="Hildebrandt H.-G."/>
            <person name="Fischer R."/>
        </authorList>
    </citation>
    <scope>NUCLEOTIDE SEQUENCE [LARGE SCALE GENOMIC DNA]</scope>
    <source>
        <strain evidence="11 12">CBS H-5679</strain>
    </source>
</reference>
<evidence type="ECO:0000256" key="1">
    <source>
        <dbReference type="ARBA" id="ARBA00004589"/>
    </source>
</evidence>
<evidence type="ECO:0000256" key="8">
    <source>
        <dbReference type="ARBA" id="ARBA00023288"/>
    </source>
</evidence>
<dbReference type="Pfam" id="PF05730">
    <property type="entry name" value="CFEM"/>
    <property type="match status" value="1"/>
</dbReference>
<dbReference type="GO" id="GO:0005576">
    <property type="term" value="C:extracellular region"/>
    <property type="evidence" value="ECO:0007669"/>
    <property type="project" value="UniProtKB-SubCell"/>
</dbReference>
<feature type="domain" description="CFEM" evidence="10">
    <location>
        <begin position="444"/>
        <end position="506"/>
    </location>
</feature>
<keyword evidence="5" id="KW-0325">Glycoprotein</keyword>
<feature type="chain" id="PRO_5019303646" description="CFEM domain-containing protein" evidence="9">
    <location>
        <begin position="20"/>
        <end position="675"/>
    </location>
</feature>
<dbReference type="RefSeq" id="XP_067488660.1">
    <property type="nucleotide sequence ID" value="XM_067637111.1"/>
</dbReference>
<comment type="subcellular location">
    <subcellularLocation>
        <location evidence="1">Membrane</location>
        <topology evidence="1">Lipid-anchor</topology>
        <topology evidence="1">GPI-anchor</topology>
    </subcellularLocation>
    <subcellularLocation>
        <location evidence="2">Secreted</location>
    </subcellularLocation>
</comment>
<evidence type="ECO:0000259" key="10">
    <source>
        <dbReference type="Pfam" id="PF05730"/>
    </source>
</evidence>
<dbReference type="Proteomes" id="UP000283090">
    <property type="component" value="Unassembled WGS sequence"/>
</dbReference>
<evidence type="ECO:0000256" key="6">
    <source>
        <dbReference type="ARBA" id="ARBA00022729"/>
    </source>
</evidence>
<keyword evidence="4" id="KW-0964">Secreted</keyword>
<keyword evidence="5" id="KW-0336">GPI-anchor</keyword>
<keyword evidence="5" id="KW-0472">Membrane</keyword>
<evidence type="ECO:0000313" key="12">
    <source>
        <dbReference type="Proteomes" id="UP000283090"/>
    </source>
</evidence>
<name>A0A436ZWK9_ARTFL</name>
<evidence type="ECO:0000313" key="11">
    <source>
        <dbReference type="EMBL" id="RVD83116.1"/>
    </source>
</evidence>
<dbReference type="AlphaFoldDB" id="A0A436ZWK9"/>
<evidence type="ECO:0000256" key="3">
    <source>
        <dbReference type="ARBA" id="ARBA00010031"/>
    </source>
</evidence>
<comment type="similarity">
    <text evidence="3">Belongs to the RBT5 family.</text>
</comment>
<sequence length="675" mass="71631">MKGAIQFLGALAAVQAVSATYIDWTQPFNSYDCGGKQCGGREKFEPPAYSNERCTPQQNTGYDFSDAPDGDLPKYDDFDFSGYKCQKSKLQRRSGRGTGNKCASSYVEPETYGNEIKCNKKFSVEEFDISLEYESVIEFHYGMPDGSSCKHVSKCGTGITPIKNTQCGGAKSVKCKIHKSSQNKKKCKFNIHHIKFRCDNNPTTTSAPVPVTTEPAPCTEYSCTATDTTTEAVPTTTEEAPCTEYSCTATDTTTEAVPTTTEEAPCTEYSCTATDTTTEAVPTTTEEAPCTEYSCTAGTTTEAVPTTTEEAPCTEYSCTATDSTTEAVPTTTEEAPCTEYSCTATETTSEAIPTTTEEAPCTEYSCTGVPTSEAVPTTSEDVPTTTDVYVPPTNVYVPPTDVYVPPANTSIPYETPAPSEIESVPPTGTDVYTTLPSVPVETGCPPVLPQCMETWTKITQCVNSGDVKCLCPNPEYIKSVAECVEAWGVDDDEVSKALEYMQGLCAEHIPENPAIVTCVPTYVTLPPVTTGASTITVSTTVVVPCTTAPPEETTQPGYVPSYTTETVVKTVTVCPVKLVTTEPSKPVLVPGTITAPPYVPPTAPATVPATIPAEATTPPVEYVPSTMVTAYPTVPVPVNETTPNPPIATGAASSFKAFSTVMLAGVIGLTALIMA</sequence>
<protein>
    <recommendedName>
        <fullName evidence="10">CFEM domain-containing protein</fullName>
    </recommendedName>
</protein>
<dbReference type="GO" id="GO:0098552">
    <property type="term" value="C:side of membrane"/>
    <property type="evidence" value="ECO:0007669"/>
    <property type="project" value="UniProtKB-KW"/>
</dbReference>
<evidence type="ECO:0000256" key="7">
    <source>
        <dbReference type="ARBA" id="ARBA00023157"/>
    </source>
</evidence>
<keyword evidence="6 9" id="KW-0732">Signal</keyword>
<organism evidence="11 12">
    <name type="scientific">Arthrobotrys flagrans</name>
    <name type="common">Nematode-trapping fungus</name>
    <name type="synonym">Trichothecium flagrans</name>
    <dbReference type="NCBI Taxonomy" id="97331"/>
    <lineage>
        <taxon>Eukaryota</taxon>
        <taxon>Fungi</taxon>
        <taxon>Dikarya</taxon>
        <taxon>Ascomycota</taxon>
        <taxon>Pezizomycotina</taxon>
        <taxon>Orbiliomycetes</taxon>
        <taxon>Orbiliales</taxon>
        <taxon>Orbiliaceae</taxon>
        <taxon>Arthrobotrys</taxon>
    </lineage>
</organism>
<evidence type="ECO:0000256" key="2">
    <source>
        <dbReference type="ARBA" id="ARBA00004613"/>
    </source>
</evidence>
<evidence type="ECO:0000256" key="4">
    <source>
        <dbReference type="ARBA" id="ARBA00022525"/>
    </source>
</evidence>
<dbReference type="EMBL" id="SAEB01000009">
    <property type="protein sequence ID" value="RVD83116.1"/>
    <property type="molecule type" value="Genomic_DNA"/>
</dbReference>
<comment type="caution">
    <text evidence="11">The sequence shown here is derived from an EMBL/GenBank/DDBJ whole genome shotgun (WGS) entry which is preliminary data.</text>
</comment>
<proteinExistence type="inferred from homology"/>
<feature type="signal peptide" evidence="9">
    <location>
        <begin position="1"/>
        <end position="19"/>
    </location>
</feature>
<keyword evidence="7" id="KW-1015">Disulfide bond</keyword>
<evidence type="ECO:0000256" key="9">
    <source>
        <dbReference type="SAM" id="SignalP"/>
    </source>
</evidence>
<keyword evidence="8" id="KW-0449">Lipoprotein</keyword>
<dbReference type="STRING" id="97331.A0A436ZWK9"/>
<dbReference type="InterPro" id="IPR008427">
    <property type="entry name" value="Extracellular_membr_CFEM_dom"/>
</dbReference>
<dbReference type="VEuPathDB" id="FungiDB:DFL_007517"/>
<evidence type="ECO:0000256" key="5">
    <source>
        <dbReference type="ARBA" id="ARBA00022622"/>
    </source>
</evidence>
<keyword evidence="12" id="KW-1185">Reference proteome</keyword>
<accession>A0A436ZWK9</accession>
<dbReference type="GeneID" id="93589828"/>